<dbReference type="Gene3D" id="3.90.550.10">
    <property type="entry name" value="Spore Coat Polysaccharide Biosynthesis Protein SpsA, Chain A"/>
    <property type="match status" value="1"/>
</dbReference>
<dbReference type="InterPro" id="IPR029044">
    <property type="entry name" value="Nucleotide-diphossugar_trans"/>
</dbReference>
<dbReference type="Proteomes" id="UP000184386">
    <property type="component" value="Unassembled WGS sequence"/>
</dbReference>
<dbReference type="EMBL" id="FRAC01000006">
    <property type="protein sequence ID" value="SHJ48676.1"/>
    <property type="molecule type" value="Genomic_DNA"/>
</dbReference>
<organism evidence="1 2">
    <name type="scientific">Anaerocolumna jejuensis DSM 15929</name>
    <dbReference type="NCBI Taxonomy" id="1121322"/>
    <lineage>
        <taxon>Bacteria</taxon>
        <taxon>Bacillati</taxon>
        <taxon>Bacillota</taxon>
        <taxon>Clostridia</taxon>
        <taxon>Lachnospirales</taxon>
        <taxon>Lachnospiraceae</taxon>
        <taxon>Anaerocolumna</taxon>
    </lineage>
</organism>
<evidence type="ECO:0000313" key="1">
    <source>
        <dbReference type="EMBL" id="SHJ48676.1"/>
    </source>
</evidence>
<dbReference type="AlphaFoldDB" id="A0A1M6JPU8"/>
<dbReference type="RefSeq" id="WP_084123850.1">
    <property type="nucleotide sequence ID" value="NZ_FRAC01000006.1"/>
</dbReference>
<dbReference type="SUPFAM" id="SSF53448">
    <property type="entry name" value="Nucleotide-diphospho-sugar transferases"/>
    <property type="match status" value="1"/>
</dbReference>
<dbReference type="OrthoDB" id="5180856at2"/>
<accession>A0A1M6JPU8</accession>
<gene>
    <name evidence="1" type="ORF">SAMN02745136_00160</name>
</gene>
<protein>
    <recommendedName>
        <fullName evidence="3">Hemolysin activation protein</fullName>
    </recommendedName>
</protein>
<evidence type="ECO:0008006" key="3">
    <source>
        <dbReference type="Google" id="ProtNLM"/>
    </source>
</evidence>
<reference evidence="1 2" key="1">
    <citation type="submission" date="2016-11" db="EMBL/GenBank/DDBJ databases">
        <authorList>
            <person name="Jaros S."/>
            <person name="Januszkiewicz K."/>
            <person name="Wedrychowicz H."/>
        </authorList>
    </citation>
    <scope>NUCLEOTIDE SEQUENCE [LARGE SCALE GENOMIC DNA]</scope>
    <source>
        <strain evidence="1 2">DSM 15929</strain>
    </source>
</reference>
<sequence length="341" mass="39707">MVRGKEEVMEEAKIDIAVLLIFFARPKQFEKVFEVIKKAKPSRLYLYQDGPRKGRAEDMTGIIACRAIAFDIDWNCEIHTYFQSENVGCDPSEYIAQKWMFQTEEEGIVLEDDDVPALSFFPFCRELLERYKYDERINMICGMNNTKVCEYTPYDYLFTTSGSICGWASWKRVIDTWDGEYGILKDPFNLMQLKSYLDTFSDGGGHINTVKGHHRSGKAHYESILSTSMHLNHRLNIVPAKNMITNIGVTANASHSVSDIRMLPKGIQRIFNMTAFELDFPIKHPPYVIEDMEFKNRINRIMGKGHPLVRYYRKASSIFLRIKYKDYKGLRNSLLRVLRLR</sequence>
<name>A0A1M6JPU8_9FIRM</name>
<keyword evidence="2" id="KW-1185">Reference proteome</keyword>
<proteinExistence type="predicted"/>
<evidence type="ECO:0000313" key="2">
    <source>
        <dbReference type="Proteomes" id="UP000184386"/>
    </source>
</evidence>
<dbReference type="STRING" id="1121322.SAMN02745136_00160"/>